<sequence>MGKEPTKAGNRGKYVALHKRAFGTKNKRINGFEKKVRRFQGLAQILFSITINPFMGTIQRRIVGSI</sequence>
<comment type="caution">
    <text evidence="1">The sequence shown here is derived from an EMBL/GenBank/DDBJ whole genome shotgun (WGS) entry which is preliminary data.</text>
</comment>
<evidence type="ECO:0000313" key="2">
    <source>
        <dbReference type="Proteomes" id="UP000030134"/>
    </source>
</evidence>
<accession>A0A0A2G996</accession>
<gene>
    <name evidence="1" type="ORF">HQ36_08440</name>
</gene>
<name>A0A0A2G996_9PORP</name>
<protein>
    <submittedName>
        <fullName evidence="1">Uncharacterized protein</fullName>
    </submittedName>
</protein>
<evidence type="ECO:0000313" key="1">
    <source>
        <dbReference type="EMBL" id="KGN97049.1"/>
    </source>
</evidence>
<dbReference type="Proteomes" id="UP000030134">
    <property type="component" value="Unassembled WGS sequence"/>
</dbReference>
<reference evidence="1 2" key="1">
    <citation type="submission" date="2014-08" db="EMBL/GenBank/DDBJ databases">
        <title>Porphyromonas gingivicanis strain:COT-022_OH1391 Genome sequencing.</title>
        <authorList>
            <person name="Wallis C."/>
            <person name="Deusch O."/>
            <person name="O'Flynn C."/>
            <person name="Davis I."/>
            <person name="Jospin G."/>
            <person name="Darling A.E."/>
            <person name="Coil D.A."/>
            <person name="Alexiev A."/>
            <person name="Horsfall A."/>
            <person name="Kirkwood N."/>
            <person name="Harris S."/>
            <person name="Eisen J.A."/>
        </authorList>
    </citation>
    <scope>NUCLEOTIDE SEQUENCE [LARGE SCALE GENOMIC DNA]</scope>
    <source>
        <strain evidence="2">COT-022 OH1391</strain>
    </source>
</reference>
<dbReference type="AlphaFoldDB" id="A0A0A2G996"/>
<organism evidence="1 2">
    <name type="scientific">Porphyromonas gingivicanis</name>
    <dbReference type="NCBI Taxonomy" id="266762"/>
    <lineage>
        <taxon>Bacteria</taxon>
        <taxon>Pseudomonadati</taxon>
        <taxon>Bacteroidota</taxon>
        <taxon>Bacteroidia</taxon>
        <taxon>Bacteroidales</taxon>
        <taxon>Porphyromonadaceae</taxon>
        <taxon>Porphyromonas</taxon>
    </lineage>
</organism>
<dbReference type="RefSeq" id="WP_036885072.1">
    <property type="nucleotide sequence ID" value="NZ_JQZW01000019.1"/>
</dbReference>
<dbReference type="EMBL" id="JQZW01000019">
    <property type="protein sequence ID" value="KGN97049.1"/>
    <property type="molecule type" value="Genomic_DNA"/>
</dbReference>
<keyword evidence="2" id="KW-1185">Reference proteome</keyword>
<proteinExistence type="predicted"/>